<dbReference type="InterPro" id="IPR000835">
    <property type="entry name" value="HTH_MarR-typ"/>
</dbReference>
<dbReference type="PANTHER" id="PTHR33164">
    <property type="entry name" value="TRANSCRIPTIONAL REGULATOR, MARR FAMILY"/>
    <property type="match status" value="1"/>
</dbReference>
<evidence type="ECO:0000256" key="2">
    <source>
        <dbReference type="ARBA" id="ARBA00023125"/>
    </source>
</evidence>
<dbReference type="Pfam" id="PF12802">
    <property type="entry name" value="MarR_2"/>
    <property type="match status" value="1"/>
</dbReference>
<name>A0A3P4AZ04_9BURK</name>
<dbReference type="GO" id="GO:0006950">
    <property type="term" value="P:response to stress"/>
    <property type="evidence" value="ECO:0007669"/>
    <property type="project" value="TreeGrafter"/>
</dbReference>
<gene>
    <name evidence="5" type="ORF">PIGHUM_00685</name>
</gene>
<evidence type="ECO:0000256" key="3">
    <source>
        <dbReference type="ARBA" id="ARBA00023163"/>
    </source>
</evidence>
<dbReference type="Proteomes" id="UP000277294">
    <property type="component" value="Unassembled WGS sequence"/>
</dbReference>
<dbReference type="InterPro" id="IPR023187">
    <property type="entry name" value="Tscrpt_reg_MarR-type_CS"/>
</dbReference>
<protein>
    <submittedName>
        <fullName evidence="5">MarR family protein</fullName>
    </submittedName>
</protein>
<sequence>MNTNPRAVAVADARYLMRLAFRMIDDEARRAGVEPLEHQLLVQLQGSRDGTRSVSELAVRLDVSLALSSRLAARLERRELVVRIPSSADRRVTLIRATAAGNDVVHTVSAAVQRRFRHLRAEFSPQMRQAALTVWANNFGVRPS</sequence>
<dbReference type="PANTHER" id="PTHR33164:SF57">
    <property type="entry name" value="MARR-FAMILY TRANSCRIPTIONAL REGULATOR"/>
    <property type="match status" value="1"/>
</dbReference>
<dbReference type="GO" id="GO:0003700">
    <property type="term" value="F:DNA-binding transcription factor activity"/>
    <property type="evidence" value="ECO:0007669"/>
    <property type="project" value="InterPro"/>
</dbReference>
<evidence type="ECO:0000259" key="4">
    <source>
        <dbReference type="PROSITE" id="PS50995"/>
    </source>
</evidence>
<evidence type="ECO:0000313" key="5">
    <source>
        <dbReference type="EMBL" id="VCU68628.1"/>
    </source>
</evidence>
<dbReference type="PROSITE" id="PS50995">
    <property type="entry name" value="HTH_MARR_2"/>
    <property type="match status" value="1"/>
</dbReference>
<keyword evidence="3" id="KW-0804">Transcription</keyword>
<evidence type="ECO:0000256" key="1">
    <source>
        <dbReference type="ARBA" id="ARBA00023015"/>
    </source>
</evidence>
<keyword evidence="2" id="KW-0238">DNA-binding</keyword>
<dbReference type="OrthoDB" id="9807800at2"/>
<feature type="domain" description="HTH marR-type" evidence="4">
    <location>
        <begin position="1"/>
        <end position="141"/>
    </location>
</feature>
<organism evidence="5 6">
    <name type="scientific">Pigmentiphaga humi</name>
    <dbReference type="NCBI Taxonomy" id="2478468"/>
    <lineage>
        <taxon>Bacteria</taxon>
        <taxon>Pseudomonadati</taxon>
        <taxon>Pseudomonadota</taxon>
        <taxon>Betaproteobacteria</taxon>
        <taxon>Burkholderiales</taxon>
        <taxon>Alcaligenaceae</taxon>
        <taxon>Pigmentiphaga</taxon>
    </lineage>
</organism>
<dbReference type="RefSeq" id="WP_124077866.1">
    <property type="nucleotide sequence ID" value="NZ_UWPJ01000007.1"/>
</dbReference>
<dbReference type="GO" id="GO:0003677">
    <property type="term" value="F:DNA binding"/>
    <property type="evidence" value="ECO:0007669"/>
    <property type="project" value="UniProtKB-KW"/>
</dbReference>
<dbReference type="InterPro" id="IPR039422">
    <property type="entry name" value="MarR/SlyA-like"/>
</dbReference>
<dbReference type="AlphaFoldDB" id="A0A3P4AZ04"/>
<dbReference type="EMBL" id="UWPJ01000007">
    <property type="protein sequence ID" value="VCU68628.1"/>
    <property type="molecule type" value="Genomic_DNA"/>
</dbReference>
<keyword evidence="6" id="KW-1185">Reference proteome</keyword>
<dbReference type="PROSITE" id="PS01117">
    <property type="entry name" value="HTH_MARR_1"/>
    <property type="match status" value="1"/>
</dbReference>
<keyword evidence="1" id="KW-0805">Transcription regulation</keyword>
<accession>A0A3P4AZ04</accession>
<proteinExistence type="predicted"/>
<dbReference type="InterPro" id="IPR036390">
    <property type="entry name" value="WH_DNA-bd_sf"/>
</dbReference>
<dbReference type="InterPro" id="IPR036388">
    <property type="entry name" value="WH-like_DNA-bd_sf"/>
</dbReference>
<dbReference type="SUPFAM" id="SSF46785">
    <property type="entry name" value="Winged helix' DNA-binding domain"/>
    <property type="match status" value="1"/>
</dbReference>
<evidence type="ECO:0000313" key="6">
    <source>
        <dbReference type="Proteomes" id="UP000277294"/>
    </source>
</evidence>
<dbReference type="Gene3D" id="1.10.10.10">
    <property type="entry name" value="Winged helix-like DNA-binding domain superfamily/Winged helix DNA-binding domain"/>
    <property type="match status" value="1"/>
</dbReference>
<dbReference type="SMART" id="SM00347">
    <property type="entry name" value="HTH_MARR"/>
    <property type="match status" value="1"/>
</dbReference>
<reference evidence="5 6" key="1">
    <citation type="submission" date="2018-10" db="EMBL/GenBank/DDBJ databases">
        <authorList>
            <person name="Criscuolo A."/>
        </authorList>
    </citation>
    <scope>NUCLEOTIDE SEQUENCE [LARGE SCALE GENOMIC DNA]</scope>
    <source>
        <strain evidence="5">DnA1</strain>
    </source>
</reference>